<evidence type="ECO:0000256" key="1">
    <source>
        <dbReference type="ARBA" id="ARBA00022729"/>
    </source>
</evidence>
<dbReference type="Gene3D" id="2.60.40.1650">
    <property type="entry name" value="Porin MspA (Ig-like beta-sandwich domain)"/>
    <property type="match status" value="2"/>
</dbReference>
<dbReference type="OrthoDB" id="4748350at2"/>
<dbReference type="EMBL" id="NOZR01000020">
    <property type="protein sequence ID" value="OYN76731.1"/>
    <property type="molecule type" value="Genomic_DNA"/>
</dbReference>
<sequence>MIPPNDTVDINDERRQHDMLKRFAALAGVCMLVPTGATPLALADPAADPNVAPAANAGPAGPVPSAAPGVLKTPDGWVLNVTGKDESMEPVASLTNSPWSREYLVDGTFTGDISGSGSTKLAGGSLEAGYQIGCGIIQDDLESISSLGVTPGVGIPLVNGSLLPITLGLSLSEQIKIDLKPGTVNIVPVGKKSFKGTKPRVSITGFRIKIDGCAGQSFIRSYATLTSSTDNTDDVVTYLGVTKAV</sequence>
<reference evidence="2 3" key="1">
    <citation type="submission" date="2017-07" db="EMBL/GenBank/DDBJ databases">
        <title>The new phylogeny of genus Mycobacterium.</title>
        <authorList>
            <person name="Tortoli E."/>
            <person name="Trovato A."/>
            <person name="Cirillo D.M."/>
        </authorList>
    </citation>
    <scope>NUCLEOTIDE SEQUENCE [LARGE SCALE GENOMIC DNA]</scope>
    <source>
        <strain evidence="2 3">ATCC 33027</strain>
    </source>
</reference>
<dbReference type="InterPro" id="IPR015286">
    <property type="entry name" value="Porin_fam_mycobact-type"/>
</dbReference>
<protein>
    <submittedName>
        <fullName evidence="2">MspA protein</fullName>
    </submittedName>
</protein>
<keyword evidence="3" id="KW-1185">Reference proteome</keyword>
<keyword evidence="1" id="KW-0732">Signal</keyword>
<dbReference type="Pfam" id="PF09203">
    <property type="entry name" value="MspA"/>
    <property type="match status" value="1"/>
</dbReference>
<evidence type="ECO:0000313" key="2">
    <source>
        <dbReference type="EMBL" id="OYN76731.1"/>
    </source>
</evidence>
<gene>
    <name evidence="2" type="ORF">CG716_21320</name>
</gene>
<dbReference type="Proteomes" id="UP000216063">
    <property type="component" value="Unassembled WGS sequence"/>
</dbReference>
<evidence type="ECO:0000313" key="3">
    <source>
        <dbReference type="Proteomes" id="UP000216063"/>
    </source>
</evidence>
<accession>A0A255DDM7</accession>
<organism evidence="2 3">
    <name type="scientific">Mycolicibacterium sphagni</name>
    <dbReference type="NCBI Taxonomy" id="1786"/>
    <lineage>
        <taxon>Bacteria</taxon>
        <taxon>Bacillati</taxon>
        <taxon>Actinomycetota</taxon>
        <taxon>Actinomycetes</taxon>
        <taxon>Mycobacteriales</taxon>
        <taxon>Mycobacteriaceae</taxon>
        <taxon>Mycolicibacterium</taxon>
    </lineage>
</organism>
<dbReference type="AlphaFoldDB" id="A0A255DDM7"/>
<dbReference type="InterPro" id="IPR036435">
    <property type="entry name" value="Leukocidin/porin_MspA_sf"/>
</dbReference>
<dbReference type="SUPFAM" id="SSF56959">
    <property type="entry name" value="Leukocidin-like"/>
    <property type="match status" value="1"/>
</dbReference>
<comment type="caution">
    <text evidence="2">The sequence shown here is derived from an EMBL/GenBank/DDBJ whole genome shotgun (WGS) entry which is preliminary data.</text>
</comment>
<name>A0A255DDM7_9MYCO</name>
<proteinExistence type="predicted"/>